<dbReference type="InterPro" id="IPR032783">
    <property type="entry name" value="AraC_lig"/>
</dbReference>
<evidence type="ECO:0000313" key="5">
    <source>
        <dbReference type="EMBL" id="SHN35102.1"/>
    </source>
</evidence>
<dbReference type="PROSITE" id="PS00041">
    <property type="entry name" value="HTH_ARAC_FAMILY_1"/>
    <property type="match status" value="1"/>
</dbReference>
<dbReference type="InterPro" id="IPR020449">
    <property type="entry name" value="Tscrpt_reg_AraC-type_HTH"/>
</dbReference>
<dbReference type="InterPro" id="IPR050204">
    <property type="entry name" value="AraC_XylS_family_regulators"/>
</dbReference>
<dbReference type="GO" id="GO:0043565">
    <property type="term" value="F:sequence-specific DNA binding"/>
    <property type="evidence" value="ECO:0007669"/>
    <property type="project" value="InterPro"/>
</dbReference>
<dbReference type="PANTHER" id="PTHR46796:SF13">
    <property type="entry name" value="HTH-TYPE TRANSCRIPTIONAL ACTIVATOR RHAS"/>
    <property type="match status" value="1"/>
</dbReference>
<dbReference type="InterPro" id="IPR018062">
    <property type="entry name" value="HTH_AraC-typ_CS"/>
</dbReference>
<dbReference type="InterPro" id="IPR011051">
    <property type="entry name" value="RmlC_Cupin_sf"/>
</dbReference>
<gene>
    <name evidence="5" type="ORF">SAMN05443668_105352</name>
</gene>
<evidence type="ECO:0000256" key="2">
    <source>
        <dbReference type="ARBA" id="ARBA00023125"/>
    </source>
</evidence>
<evidence type="ECO:0000256" key="1">
    <source>
        <dbReference type="ARBA" id="ARBA00023015"/>
    </source>
</evidence>
<keyword evidence="2 5" id="KW-0238">DNA-binding</keyword>
<dbReference type="SUPFAM" id="SSF51182">
    <property type="entry name" value="RmlC-like cupins"/>
    <property type="match status" value="1"/>
</dbReference>
<dbReference type="Pfam" id="PF12852">
    <property type="entry name" value="Cupin_6"/>
    <property type="match status" value="1"/>
</dbReference>
<dbReference type="RefSeq" id="WP_073258926.1">
    <property type="nucleotide sequence ID" value="NZ_FRCS01000005.1"/>
</dbReference>
<dbReference type="PANTHER" id="PTHR46796">
    <property type="entry name" value="HTH-TYPE TRANSCRIPTIONAL ACTIVATOR RHAS-RELATED"/>
    <property type="match status" value="1"/>
</dbReference>
<dbReference type="InterPro" id="IPR009057">
    <property type="entry name" value="Homeodomain-like_sf"/>
</dbReference>
<evidence type="ECO:0000256" key="3">
    <source>
        <dbReference type="ARBA" id="ARBA00023163"/>
    </source>
</evidence>
<feature type="domain" description="HTH araC/xylS-type" evidence="4">
    <location>
        <begin position="214"/>
        <end position="312"/>
    </location>
</feature>
<organism evidence="5 6">
    <name type="scientific">Cryptosporangium aurantiacum</name>
    <dbReference type="NCBI Taxonomy" id="134849"/>
    <lineage>
        <taxon>Bacteria</taxon>
        <taxon>Bacillati</taxon>
        <taxon>Actinomycetota</taxon>
        <taxon>Actinomycetes</taxon>
        <taxon>Cryptosporangiales</taxon>
        <taxon>Cryptosporangiaceae</taxon>
        <taxon>Cryptosporangium</taxon>
    </lineage>
</organism>
<dbReference type="EMBL" id="FRCS01000005">
    <property type="protein sequence ID" value="SHN35102.1"/>
    <property type="molecule type" value="Genomic_DNA"/>
</dbReference>
<protein>
    <submittedName>
        <fullName evidence="5">AraC-type DNA-binding protein</fullName>
    </submittedName>
</protein>
<keyword evidence="3" id="KW-0804">Transcription</keyword>
<dbReference type="SUPFAM" id="SSF46689">
    <property type="entry name" value="Homeodomain-like"/>
    <property type="match status" value="2"/>
</dbReference>
<keyword evidence="6" id="KW-1185">Reference proteome</keyword>
<dbReference type="GO" id="GO:0003700">
    <property type="term" value="F:DNA-binding transcription factor activity"/>
    <property type="evidence" value="ECO:0007669"/>
    <property type="project" value="InterPro"/>
</dbReference>
<proteinExistence type="predicted"/>
<dbReference type="AlphaFoldDB" id="A0A1M7QTG5"/>
<evidence type="ECO:0000313" key="6">
    <source>
        <dbReference type="Proteomes" id="UP000184440"/>
    </source>
</evidence>
<dbReference type="OrthoDB" id="241790at2"/>
<name>A0A1M7QTG5_9ACTN</name>
<dbReference type="Pfam" id="PF12833">
    <property type="entry name" value="HTH_18"/>
    <property type="match status" value="1"/>
</dbReference>
<accession>A0A1M7QTG5</accession>
<dbReference type="InterPro" id="IPR018060">
    <property type="entry name" value="HTH_AraC"/>
</dbReference>
<dbReference type="PRINTS" id="PR00032">
    <property type="entry name" value="HTHARAC"/>
</dbReference>
<keyword evidence="1" id="KW-0805">Transcription regulation</keyword>
<dbReference type="PROSITE" id="PS01124">
    <property type="entry name" value="HTH_ARAC_FAMILY_2"/>
    <property type="match status" value="1"/>
</dbReference>
<evidence type="ECO:0000259" key="4">
    <source>
        <dbReference type="PROSITE" id="PS01124"/>
    </source>
</evidence>
<dbReference type="Proteomes" id="UP000184440">
    <property type="component" value="Unassembled WGS sequence"/>
</dbReference>
<dbReference type="Gene3D" id="1.10.10.60">
    <property type="entry name" value="Homeodomain-like"/>
    <property type="match status" value="2"/>
</dbReference>
<sequence length="316" mass="33843">MDVLSDAVGAARTGHPTSYRVEFRAPWGRRFPSVPGAGFHVVLEGSAWLIGPGAEPVAVGVGDVVLFPHGHAHGMAGHPDAPLLPMAYVLPDDTRPTAQATVHVGPDQESPDHEGPGGPVTVMLCGLYRFARERPHPLLRDLPDVIHLPAQLGRHPGLRATVDLLATELDAPRAGSSAAITALLDLLLVHLLRARLDDDPAAGWGSALADPIVGPALRAMHDEPAKPWTVRELGGLAGASRAAFARRFKRLVGQGPLGYLTWWRMTLAADLLRRSDAPLAVVSRQIGYTSEYAFANAFRREYGTSPGRYRVLRGSP</sequence>
<reference evidence="5 6" key="1">
    <citation type="submission" date="2016-11" db="EMBL/GenBank/DDBJ databases">
        <authorList>
            <person name="Jaros S."/>
            <person name="Januszkiewicz K."/>
            <person name="Wedrychowicz H."/>
        </authorList>
    </citation>
    <scope>NUCLEOTIDE SEQUENCE [LARGE SCALE GENOMIC DNA]</scope>
    <source>
        <strain evidence="5 6">DSM 46144</strain>
    </source>
</reference>
<dbReference type="STRING" id="134849.SAMN05443668_105352"/>
<dbReference type="SMART" id="SM00342">
    <property type="entry name" value="HTH_ARAC"/>
    <property type="match status" value="1"/>
</dbReference>